<gene>
    <name evidence="1" type="ORF">Goari_014219</name>
</gene>
<dbReference type="AlphaFoldDB" id="A0A7J8XH74"/>
<protein>
    <submittedName>
        <fullName evidence="1">Uncharacterized protein</fullName>
    </submittedName>
</protein>
<proteinExistence type="predicted"/>
<comment type="caution">
    <text evidence="1">The sequence shown here is derived from an EMBL/GenBank/DDBJ whole genome shotgun (WGS) entry which is preliminary data.</text>
</comment>
<dbReference type="EMBL" id="JABFAA010000007">
    <property type="protein sequence ID" value="MBA0686627.1"/>
    <property type="molecule type" value="Genomic_DNA"/>
</dbReference>
<name>A0A7J8XH74_GOSAI</name>
<dbReference type="Proteomes" id="UP000593577">
    <property type="component" value="Unassembled WGS sequence"/>
</dbReference>
<evidence type="ECO:0000313" key="2">
    <source>
        <dbReference type="Proteomes" id="UP000593577"/>
    </source>
</evidence>
<organism evidence="1 2">
    <name type="scientific">Gossypium aridum</name>
    <name type="common">American cotton</name>
    <name type="synonym">Erioxylum aridum</name>
    <dbReference type="NCBI Taxonomy" id="34290"/>
    <lineage>
        <taxon>Eukaryota</taxon>
        <taxon>Viridiplantae</taxon>
        <taxon>Streptophyta</taxon>
        <taxon>Embryophyta</taxon>
        <taxon>Tracheophyta</taxon>
        <taxon>Spermatophyta</taxon>
        <taxon>Magnoliopsida</taxon>
        <taxon>eudicotyledons</taxon>
        <taxon>Gunneridae</taxon>
        <taxon>Pentapetalae</taxon>
        <taxon>rosids</taxon>
        <taxon>malvids</taxon>
        <taxon>Malvales</taxon>
        <taxon>Malvaceae</taxon>
        <taxon>Malvoideae</taxon>
        <taxon>Gossypium</taxon>
    </lineage>
</organism>
<keyword evidence="2" id="KW-1185">Reference proteome</keyword>
<reference evidence="1 2" key="1">
    <citation type="journal article" date="2019" name="Genome Biol. Evol.">
        <title>Insights into the evolution of the New World diploid cottons (Gossypium, subgenus Houzingenia) based on genome sequencing.</title>
        <authorList>
            <person name="Grover C.E."/>
            <person name="Arick M.A. 2nd"/>
            <person name="Thrash A."/>
            <person name="Conover J.L."/>
            <person name="Sanders W.S."/>
            <person name="Peterson D.G."/>
            <person name="Frelichowski J.E."/>
            <person name="Scheffler J.A."/>
            <person name="Scheffler B.E."/>
            <person name="Wendel J.F."/>
        </authorList>
    </citation>
    <scope>NUCLEOTIDE SEQUENCE [LARGE SCALE GENOMIC DNA]</scope>
    <source>
        <strain evidence="1">185</strain>
        <tissue evidence="1">Leaf</tissue>
    </source>
</reference>
<sequence>HVGRKVDTRDAYIPSSIWRVYYHSGGRAVTIGIPMDRPVVAGSIHTVDWRVACRKLLGLIIGGILMPNKSRNLIHLRWLLKLVNFREAANSVGGLLVGDFVSGDVSSLNDVHTIDLWGWTDENWSIFHVQYINIWDNMYEFLTTREAIIALKLACNLDYMSWFRIHSKLYLAGPSSAPMQETAPIVAPSMVAPPTSQYVPSYSDAYTNPFIFTLNHIFSLLLLCQVLFSDLLPRCITRHAIYISNNDDADDEYRPSMYQAPTKSPVAMLSVYGTQHSCTHMWFMLQTPPRSLFYQGGSSSQPPILRLEDT</sequence>
<accession>A0A7J8XH74</accession>
<evidence type="ECO:0000313" key="1">
    <source>
        <dbReference type="EMBL" id="MBA0686627.1"/>
    </source>
</evidence>
<feature type="non-terminal residue" evidence="1">
    <location>
        <position position="310"/>
    </location>
</feature>